<sequence length="129" mass="14500">MRERWESLQGMFEGTNVHGIGGGYGYQLKESMGNSKENREGRSDEGEKISSESEDDEKKNNELGRKLGEEWELNRMRRSKGVKEEVTLRIVTLEDVGGGNSSHQTIMTGDEKRPVLFLSTGSNVVSKDF</sequence>
<keyword evidence="3" id="KW-1185">Reference proteome</keyword>
<dbReference type="EMBL" id="CM001885">
    <property type="protein sequence ID" value="EOY12641.1"/>
    <property type="molecule type" value="Genomic_DNA"/>
</dbReference>
<dbReference type="AlphaFoldDB" id="A0A061F6J3"/>
<dbReference type="InParanoid" id="A0A061F6J3"/>
<name>A0A061F6J3_THECC</name>
<feature type="compositionally biased region" description="Basic and acidic residues" evidence="1">
    <location>
        <begin position="36"/>
        <end position="70"/>
    </location>
</feature>
<gene>
    <name evidence="2" type="ORF">TCM_031135</name>
</gene>
<dbReference type="Gramene" id="EOY12641">
    <property type="protein sequence ID" value="EOY12641"/>
    <property type="gene ID" value="TCM_031135"/>
</dbReference>
<feature type="region of interest" description="Disordered" evidence="1">
    <location>
        <begin position="1"/>
        <end position="70"/>
    </location>
</feature>
<protein>
    <submittedName>
        <fullName evidence="2">Uncharacterized protein</fullName>
    </submittedName>
</protein>
<accession>A0A061F6J3</accession>
<evidence type="ECO:0000256" key="1">
    <source>
        <dbReference type="SAM" id="MobiDB-lite"/>
    </source>
</evidence>
<evidence type="ECO:0000313" key="2">
    <source>
        <dbReference type="EMBL" id="EOY12641.1"/>
    </source>
</evidence>
<reference evidence="2 3" key="1">
    <citation type="journal article" date="2013" name="Genome Biol.">
        <title>The genome sequence of the most widely cultivated cacao type and its use to identify candidate genes regulating pod color.</title>
        <authorList>
            <person name="Motamayor J.C."/>
            <person name="Mockaitis K."/>
            <person name="Schmutz J."/>
            <person name="Haiminen N."/>
            <person name="Iii D.L."/>
            <person name="Cornejo O."/>
            <person name="Findley S.D."/>
            <person name="Zheng P."/>
            <person name="Utro F."/>
            <person name="Royaert S."/>
            <person name="Saski C."/>
            <person name="Jenkins J."/>
            <person name="Podicheti R."/>
            <person name="Zhao M."/>
            <person name="Scheffler B.E."/>
            <person name="Stack J.C."/>
            <person name="Feltus F.A."/>
            <person name="Mustiga G.M."/>
            <person name="Amores F."/>
            <person name="Phillips W."/>
            <person name="Marelli J.P."/>
            <person name="May G.D."/>
            <person name="Shapiro H."/>
            <person name="Ma J."/>
            <person name="Bustamante C.D."/>
            <person name="Schnell R.J."/>
            <person name="Main D."/>
            <person name="Gilbert D."/>
            <person name="Parida L."/>
            <person name="Kuhn D.N."/>
        </authorList>
    </citation>
    <scope>NUCLEOTIDE SEQUENCE [LARGE SCALE GENOMIC DNA]</scope>
    <source>
        <strain evidence="3">cv. Matina 1-6</strain>
    </source>
</reference>
<evidence type="ECO:0000313" key="3">
    <source>
        <dbReference type="Proteomes" id="UP000026915"/>
    </source>
</evidence>
<proteinExistence type="predicted"/>
<dbReference type="Proteomes" id="UP000026915">
    <property type="component" value="Chromosome 7"/>
</dbReference>
<dbReference type="HOGENOM" id="CLU_1952752_0_0_1"/>
<organism evidence="2 3">
    <name type="scientific">Theobroma cacao</name>
    <name type="common">Cacao</name>
    <name type="synonym">Cocoa</name>
    <dbReference type="NCBI Taxonomy" id="3641"/>
    <lineage>
        <taxon>Eukaryota</taxon>
        <taxon>Viridiplantae</taxon>
        <taxon>Streptophyta</taxon>
        <taxon>Embryophyta</taxon>
        <taxon>Tracheophyta</taxon>
        <taxon>Spermatophyta</taxon>
        <taxon>Magnoliopsida</taxon>
        <taxon>eudicotyledons</taxon>
        <taxon>Gunneridae</taxon>
        <taxon>Pentapetalae</taxon>
        <taxon>rosids</taxon>
        <taxon>malvids</taxon>
        <taxon>Malvales</taxon>
        <taxon>Malvaceae</taxon>
        <taxon>Byttnerioideae</taxon>
        <taxon>Theobroma</taxon>
    </lineage>
</organism>